<organism evidence="1 2">
    <name type="scientific">Romanomermis culicivorax</name>
    <name type="common">Nematode worm</name>
    <dbReference type="NCBI Taxonomy" id="13658"/>
    <lineage>
        <taxon>Eukaryota</taxon>
        <taxon>Metazoa</taxon>
        <taxon>Ecdysozoa</taxon>
        <taxon>Nematoda</taxon>
        <taxon>Enoplea</taxon>
        <taxon>Dorylaimia</taxon>
        <taxon>Mermithida</taxon>
        <taxon>Mermithoidea</taxon>
        <taxon>Mermithidae</taxon>
        <taxon>Romanomermis</taxon>
    </lineage>
</organism>
<dbReference type="Proteomes" id="UP000887565">
    <property type="component" value="Unplaced"/>
</dbReference>
<name>A0A915KXT8_ROMCU</name>
<evidence type="ECO:0000313" key="1">
    <source>
        <dbReference type="Proteomes" id="UP000887565"/>
    </source>
</evidence>
<protein>
    <submittedName>
        <fullName evidence="2">Uncharacterized protein</fullName>
    </submittedName>
</protein>
<accession>A0A915KXT8</accession>
<proteinExistence type="predicted"/>
<keyword evidence="1" id="KW-1185">Reference proteome</keyword>
<dbReference type="AlphaFoldDB" id="A0A915KXT8"/>
<evidence type="ECO:0000313" key="2">
    <source>
        <dbReference type="WBParaSite" id="nRc.2.0.1.t43626-RA"/>
    </source>
</evidence>
<dbReference type="WBParaSite" id="nRc.2.0.1.t43626-RA">
    <property type="protein sequence ID" value="nRc.2.0.1.t43626-RA"/>
    <property type="gene ID" value="nRc.2.0.1.g43626"/>
</dbReference>
<sequence length="61" mass="7417">MAKSDSIEIDLICEQNWAKRDGMFEFELMEWANRLPDSEKNRSDNKRPIYANRYFMRPIVF</sequence>
<reference evidence="2" key="1">
    <citation type="submission" date="2022-11" db="UniProtKB">
        <authorList>
            <consortium name="WormBaseParasite"/>
        </authorList>
    </citation>
    <scope>IDENTIFICATION</scope>
</reference>